<feature type="domain" description="C2H2-type" evidence="4">
    <location>
        <begin position="1235"/>
        <end position="1262"/>
    </location>
</feature>
<feature type="domain" description="C2H2-type" evidence="4">
    <location>
        <begin position="1432"/>
        <end position="1459"/>
    </location>
</feature>
<feature type="domain" description="C2H2-type" evidence="4">
    <location>
        <begin position="1460"/>
        <end position="1487"/>
    </location>
</feature>
<feature type="domain" description="C2H2-type" evidence="4">
    <location>
        <begin position="266"/>
        <end position="293"/>
    </location>
</feature>
<feature type="domain" description="RNase H type-1" evidence="5">
    <location>
        <begin position="333"/>
        <end position="450"/>
    </location>
</feature>
<keyword evidence="3" id="KW-0863">Zinc-finger</keyword>
<evidence type="ECO:0000256" key="1">
    <source>
        <dbReference type="ARBA" id="ARBA00022723"/>
    </source>
</evidence>
<feature type="domain" description="C2H2-type" evidence="4">
    <location>
        <begin position="1347"/>
        <end position="1374"/>
    </location>
</feature>
<dbReference type="EMBL" id="JAJSOF020000003">
    <property type="protein sequence ID" value="KAJ4448808.1"/>
    <property type="molecule type" value="Genomic_DNA"/>
</dbReference>
<feature type="domain" description="C2H2-type" evidence="4">
    <location>
        <begin position="782"/>
        <end position="809"/>
    </location>
</feature>
<dbReference type="PROSITE" id="PS50157">
    <property type="entry name" value="ZINC_FINGER_C2H2_2"/>
    <property type="match status" value="16"/>
</dbReference>
<evidence type="ECO:0000256" key="3">
    <source>
        <dbReference type="PROSITE-ProRule" id="PRU00042"/>
    </source>
</evidence>
<keyword evidence="1" id="KW-0479">Metal-binding</keyword>
<dbReference type="SMART" id="SM00355">
    <property type="entry name" value="ZnF_C2H2"/>
    <property type="match status" value="16"/>
</dbReference>
<dbReference type="Proteomes" id="UP001148838">
    <property type="component" value="Unassembled WGS sequence"/>
</dbReference>
<feature type="domain" description="C2H2-type" evidence="4">
    <location>
        <begin position="182"/>
        <end position="209"/>
    </location>
</feature>
<evidence type="ECO:0000259" key="5">
    <source>
        <dbReference type="PROSITE" id="PS50879"/>
    </source>
</evidence>
<dbReference type="InterPro" id="IPR036236">
    <property type="entry name" value="Znf_C2H2_sf"/>
</dbReference>
<dbReference type="Pfam" id="PF13912">
    <property type="entry name" value="zf-C2H2_6"/>
    <property type="match status" value="2"/>
</dbReference>
<feature type="domain" description="C2H2-type" evidence="4">
    <location>
        <begin position="238"/>
        <end position="265"/>
    </location>
</feature>
<feature type="domain" description="C2H2-type" evidence="4">
    <location>
        <begin position="1319"/>
        <end position="1346"/>
    </location>
</feature>
<feature type="domain" description="C2H2-type" evidence="4">
    <location>
        <begin position="210"/>
        <end position="237"/>
    </location>
</feature>
<sequence>MDVIKTESEIDSLAMQSETMNEGKRKQPQVVGKFLEEIVNDIKIEPPDVISDLVFNIKCEENKDFRTSSIVNNENEEESWNWDAVKKEFMSDMIEKNEDVTETPLQSYCHEDMKIHKSDLCDSSIDSFSITKDAESDNENCSLPDDTSSIHDLNVEFSNKSFNKLFPNQKQHKRKDSEVKSFTCSVCGKSFGKRYNLQAHEAIHRDDRPFKCDTCEKSFRKFHLLQRHESTHTSDKPFKCQICEKNFARLEYLRKHEAIHTDEKHFKCSSCDKRFRQRHHLLVHELTHKDEKPLKCDICGKGFGNPHFFRLHNLTHSDGKPFKCPLLNALSYAAKVAHYFCDVKDQNQQLSSLYRSLGYGTTSFDGEIIAISECLRNLLCHINKFRNADSKAAILSIVSKHTPSSQTAEITKMLSQLISLNKRIVFQWIPSHCGILGNENADALAKKGSTATYRPVTKSTYYSVKRFIKSTYLDFNKQNLITQSQGKKWNSLHQNPQLIPDLPRKSSVAAFRLATGHDCLAKHLHRIGIYQSPNCPLCNSNQEMDSEHLKICASVASHDNIFEKYWSARGQMTLLCPLSNALSYAAKVAHYFCDVKDQNQQLSSQPHHPSVEVNNHPTRIKAINMNGIKVEPSDLNYADLLELKREENEDSSFQDVKCEIEEDSWIVGAVEEESTSDVMEKDDDLTQFFIVNVMSMEYNKSGVVSTEHAGARVSYPRKTQCTMVLSIAASSYGDDDDDDDDDDILLRLMQSRHNDDRIQEGEDFSARNLKKHKHTNLNAKSFKCSVCGKIFGEQSNLKMHEQSHKGRKPYKFLMDIIKTECDVNSMSPKSKDTFKIETEIDPLILKNEEANEGQLSIEGKFLEINEKDIKMEPSDLNHDIKCEENEDVSSFPVLKFELEVSGGLPCDFVGLNCYTSPQVSLRSILDSITATAGLMKDTVGYDTAIYATHRNINIASNHLQEALNIICLASNHLQEALNIICPWIENWRIALNYNKCEAMIFTLCRPANPPCINLSTNVIPWKPKDEAVKYLGVHLDRRLSWKHHINNELKLAYSRLAKLYPLLNKKSSLKLQNCMLLYTSLLRPLLLYACPVWGGAAISEIKHIQSFQNKVLRISLNSPWFVRNNQLHRETESWDLNAMNEEPMSDVVEEDDCAGIAMQPHCEDIAKTEETDACEMYEDHCNTRQHTQADVELSDDNQDNSSILKNLKLEICAKDPTDPEVFEEHRHSELGMKSYKCNICEKSLTRRYNLQIHLSTHSNDKPHKCDSCDKSFRSLQHLREHKFTHTEERPYNCNTCEKSFAQYSSLRKHTLIHAAITPFSCNICNRSFAQHNNLLRHKSIHKSGMTFECKICKKSFGRRHHLQDHELTHTEQKPFKCSFCEKSFAIHGNLRRHESTHKSTGKCFSCDVCHKTFARIEYLRQHMSTHSVDKRFKCGICDRSFARIQHLRQHEATHSREKPYKCNSCTDSFRNLTQLRKHSVTHTGEDPLKCNICEKTFSRFYYLEAHSQTHTVMKGLEQDGITDTVVFQQDGTPPHFALIVREYLNEHFPNTWTGRDSPRFWSSRSPDLMPLDFFAWGFMNSKVYRLQVDTL</sequence>
<dbReference type="SUPFAM" id="SSF53098">
    <property type="entry name" value="Ribonuclease H-like"/>
    <property type="match status" value="1"/>
</dbReference>
<dbReference type="CDD" id="cd09276">
    <property type="entry name" value="Rnase_HI_RT_non_LTR"/>
    <property type="match status" value="1"/>
</dbReference>
<keyword evidence="3" id="KW-0862">Zinc</keyword>
<evidence type="ECO:0000313" key="7">
    <source>
        <dbReference type="Proteomes" id="UP001148838"/>
    </source>
</evidence>
<dbReference type="PROSITE" id="PS00028">
    <property type="entry name" value="ZINC_FINGER_C2H2_1"/>
    <property type="match status" value="16"/>
</dbReference>
<name>A0ABQ8TR73_PERAM</name>
<gene>
    <name evidence="6" type="ORF">ANN_00199</name>
</gene>
<keyword evidence="7" id="KW-1185">Reference proteome</keyword>
<dbReference type="PROSITE" id="PS50879">
    <property type="entry name" value="RNASE_H_1"/>
    <property type="match status" value="1"/>
</dbReference>
<dbReference type="InterPro" id="IPR013087">
    <property type="entry name" value="Znf_C2H2_type"/>
</dbReference>
<organism evidence="6 7">
    <name type="scientific">Periplaneta americana</name>
    <name type="common">American cockroach</name>
    <name type="synonym">Blatta americana</name>
    <dbReference type="NCBI Taxonomy" id="6978"/>
    <lineage>
        <taxon>Eukaryota</taxon>
        <taxon>Metazoa</taxon>
        <taxon>Ecdysozoa</taxon>
        <taxon>Arthropoda</taxon>
        <taxon>Hexapoda</taxon>
        <taxon>Insecta</taxon>
        <taxon>Pterygota</taxon>
        <taxon>Neoptera</taxon>
        <taxon>Polyneoptera</taxon>
        <taxon>Dictyoptera</taxon>
        <taxon>Blattodea</taxon>
        <taxon>Blattoidea</taxon>
        <taxon>Blattidae</taxon>
        <taxon>Blattinae</taxon>
        <taxon>Periplaneta</taxon>
    </lineage>
</organism>
<dbReference type="InterPro" id="IPR002156">
    <property type="entry name" value="RNaseH_domain"/>
</dbReference>
<evidence type="ECO:0000256" key="2">
    <source>
        <dbReference type="ARBA" id="ARBA00022737"/>
    </source>
</evidence>
<evidence type="ECO:0000259" key="4">
    <source>
        <dbReference type="PROSITE" id="PS50157"/>
    </source>
</evidence>
<dbReference type="Gene3D" id="3.30.160.60">
    <property type="entry name" value="Classic Zinc Finger"/>
    <property type="match status" value="16"/>
</dbReference>
<feature type="domain" description="C2H2-type" evidence="4">
    <location>
        <begin position="1263"/>
        <end position="1290"/>
    </location>
</feature>
<dbReference type="InterPro" id="IPR012337">
    <property type="entry name" value="RNaseH-like_sf"/>
</dbReference>
<dbReference type="SUPFAM" id="SSF57667">
    <property type="entry name" value="beta-beta-alpha zinc fingers"/>
    <property type="match status" value="10"/>
</dbReference>
<feature type="domain" description="C2H2-type" evidence="4">
    <location>
        <begin position="294"/>
        <end position="321"/>
    </location>
</feature>
<feature type="domain" description="C2H2-type" evidence="4">
    <location>
        <begin position="1404"/>
        <end position="1431"/>
    </location>
</feature>
<reference evidence="6 7" key="1">
    <citation type="journal article" date="2022" name="Allergy">
        <title>Genome assembly and annotation of Periplaneta americana reveal a comprehensive cockroach allergen profile.</title>
        <authorList>
            <person name="Wang L."/>
            <person name="Xiong Q."/>
            <person name="Saelim N."/>
            <person name="Wang L."/>
            <person name="Nong W."/>
            <person name="Wan A.T."/>
            <person name="Shi M."/>
            <person name="Liu X."/>
            <person name="Cao Q."/>
            <person name="Hui J.H.L."/>
            <person name="Sookrung N."/>
            <person name="Leung T.F."/>
            <person name="Tungtrongchitr A."/>
            <person name="Tsui S.K.W."/>
        </authorList>
    </citation>
    <scope>NUCLEOTIDE SEQUENCE [LARGE SCALE GENOMIC DNA]</scope>
    <source>
        <strain evidence="6">PWHHKU_190912</strain>
    </source>
</reference>
<proteinExistence type="predicted"/>
<dbReference type="Pfam" id="PF00096">
    <property type="entry name" value="zf-C2H2"/>
    <property type="match status" value="9"/>
</dbReference>
<protein>
    <submittedName>
        <fullName evidence="6">Uncharacterized protein</fullName>
    </submittedName>
</protein>
<dbReference type="Pfam" id="PF00075">
    <property type="entry name" value="RNase_H"/>
    <property type="match status" value="1"/>
</dbReference>
<accession>A0ABQ8TR73</accession>
<evidence type="ECO:0000313" key="6">
    <source>
        <dbReference type="EMBL" id="KAJ4448808.1"/>
    </source>
</evidence>
<dbReference type="Gene3D" id="3.30.420.10">
    <property type="entry name" value="Ribonuclease H-like superfamily/Ribonuclease H"/>
    <property type="match status" value="1"/>
</dbReference>
<dbReference type="InterPro" id="IPR036397">
    <property type="entry name" value="RNaseH_sf"/>
</dbReference>
<dbReference type="PANTHER" id="PTHR23234">
    <property type="entry name" value="ZNF44 PROTEIN"/>
    <property type="match status" value="1"/>
</dbReference>
<keyword evidence="2" id="KW-0677">Repeat</keyword>
<feature type="domain" description="C2H2-type" evidence="4">
    <location>
        <begin position="1291"/>
        <end position="1318"/>
    </location>
</feature>
<dbReference type="PANTHER" id="PTHR23234:SF10">
    <property type="entry name" value="RIKEN CDNA 6720489N17 GENE-RELATED"/>
    <property type="match status" value="1"/>
</dbReference>
<feature type="domain" description="C2H2-type" evidence="4">
    <location>
        <begin position="1375"/>
        <end position="1402"/>
    </location>
</feature>
<dbReference type="InterPro" id="IPR050758">
    <property type="entry name" value="Znf_C2H2-type"/>
</dbReference>
<comment type="caution">
    <text evidence="6">The sequence shown here is derived from an EMBL/GenBank/DDBJ whole genome shotgun (WGS) entry which is preliminary data.</text>
</comment>
<feature type="domain" description="C2H2-type" evidence="4">
    <location>
        <begin position="1488"/>
        <end position="1515"/>
    </location>
</feature>